<dbReference type="AlphaFoldDB" id="A0AB33ISC4"/>
<dbReference type="InterPro" id="IPR020941">
    <property type="entry name" value="SUFU-like_domain"/>
</dbReference>
<feature type="transmembrane region" description="Helical" evidence="1">
    <location>
        <begin position="68"/>
        <end position="87"/>
    </location>
</feature>
<protein>
    <recommendedName>
        <fullName evidence="2">Suppressor of fused-like domain-containing protein</fullName>
    </recommendedName>
</protein>
<feature type="domain" description="Suppressor of fused-like" evidence="2">
    <location>
        <begin position="229"/>
        <end position="401"/>
    </location>
</feature>
<evidence type="ECO:0000259" key="2">
    <source>
        <dbReference type="Pfam" id="PF05076"/>
    </source>
</evidence>
<dbReference type="EMBL" id="AP035785">
    <property type="protein sequence ID" value="BFO70272.1"/>
    <property type="molecule type" value="Genomic_DNA"/>
</dbReference>
<reference evidence="3" key="1">
    <citation type="submission" date="2024-07" db="EMBL/GenBank/DDBJ databases">
        <title>Complete genome sequence of Prevotella sp. YM-2024 GTC17253.</title>
        <authorList>
            <person name="Hayashi M."/>
            <person name="Muto Y."/>
            <person name="Tanaka K."/>
            <person name="Niwa H."/>
        </authorList>
    </citation>
    <scope>NUCLEOTIDE SEQUENCE</scope>
    <source>
        <strain evidence="3">GTC17253</strain>
    </source>
</reference>
<keyword evidence="1" id="KW-0812">Transmembrane</keyword>
<gene>
    <name evidence="3" type="ORF">GTC17253_02380</name>
</gene>
<sequence length="424" mass="48549">MYYSSKKLLKDEAIDTKECQDAFYQHPASLKDYLSALIVEDFYNKIGQNLFLLFVFGLLAMRQGYVHILVLLIIGLGVKIYVLAKYVQLYKNATYKLPDSINGISVDGEGINCLMGRVDSLFIRYSRYQWDNVKCVRTFKNMVIVTQKHHDPSLVLSMDNVDEGVKNVLGLWKRALVGEPVTLPIIYQGAEMVALDKSLDRMFLASESDMTEEEKEDKSFVYHEIVSEDIHLDIMVYMPTEHRPYYKLCTSGLGAYRMPLSEEDIDDRVPERAELMMYLPADWKMMLGEDDRDVFQDENNYWPIRLLKDFARMPLIDGSWIGYGHTVSHEDGEPLAGNVGFSAAILGFPPEDFCVTNLPTGKSVMHYLVVPITAEELQFKLDSDDGADGLFQKIGLFWELFDTEVGTDEFMIQRYLNRLGEKGV</sequence>
<dbReference type="Pfam" id="PF05076">
    <property type="entry name" value="SUFU"/>
    <property type="match status" value="1"/>
</dbReference>
<accession>A0AB33ISC4</accession>
<proteinExistence type="predicted"/>
<name>A0AB33ISC4_9BACT</name>
<organism evidence="3">
    <name type="scientific">Prevotella sp. GTC17253</name>
    <dbReference type="NCBI Taxonomy" id="3236793"/>
    <lineage>
        <taxon>Bacteria</taxon>
        <taxon>Pseudomonadati</taxon>
        <taxon>Bacteroidota</taxon>
        <taxon>Bacteroidia</taxon>
        <taxon>Bacteroidales</taxon>
        <taxon>Prevotellaceae</taxon>
        <taxon>Prevotella</taxon>
    </lineage>
</organism>
<keyword evidence="1" id="KW-0472">Membrane</keyword>
<evidence type="ECO:0000256" key="1">
    <source>
        <dbReference type="SAM" id="Phobius"/>
    </source>
</evidence>
<keyword evidence="1" id="KW-1133">Transmembrane helix</keyword>
<evidence type="ECO:0000313" key="3">
    <source>
        <dbReference type="EMBL" id="BFO70272.1"/>
    </source>
</evidence>